<protein>
    <submittedName>
        <fullName evidence="3">Uncharacterized protein</fullName>
    </submittedName>
</protein>
<reference evidence="3" key="1">
    <citation type="journal article" date="2020" name="Stud. Mycol.">
        <title>101 Dothideomycetes genomes: a test case for predicting lifestyles and emergence of pathogens.</title>
        <authorList>
            <person name="Haridas S."/>
            <person name="Albert R."/>
            <person name="Binder M."/>
            <person name="Bloem J."/>
            <person name="Labutti K."/>
            <person name="Salamov A."/>
            <person name="Andreopoulos B."/>
            <person name="Baker S."/>
            <person name="Barry K."/>
            <person name="Bills G."/>
            <person name="Bluhm B."/>
            <person name="Cannon C."/>
            <person name="Castanera R."/>
            <person name="Culley D."/>
            <person name="Daum C."/>
            <person name="Ezra D."/>
            <person name="Gonzalez J."/>
            <person name="Henrissat B."/>
            <person name="Kuo A."/>
            <person name="Liang C."/>
            <person name="Lipzen A."/>
            <person name="Lutzoni F."/>
            <person name="Magnuson J."/>
            <person name="Mondo S."/>
            <person name="Nolan M."/>
            <person name="Ohm R."/>
            <person name="Pangilinan J."/>
            <person name="Park H.-J."/>
            <person name="Ramirez L."/>
            <person name="Alfaro M."/>
            <person name="Sun H."/>
            <person name="Tritt A."/>
            <person name="Yoshinaga Y."/>
            <person name="Zwiers L.-H."/>
            <person name="Turgeon B."/>
            <person name="Goodwin S."/>
            <person name="Spatafora J."/>
            <person name="Crous P."/>
            <person name="Grigoriev I."/>
        </authorList>
    </citation>
    <scope>NUCLEOTIDE SEQUENCE</scope>
    <source>
        <strain evidence="3">CBS 130266</strain>
    </source>
</reference>
<keyword evidence="2" id="KW-1133">Transmembrane helix</keyword>
<keyword evidence="2" id="KW-0472">Membrane</keyword>
<feature type="compositionally biased region" description="Acidic residues" evidence="1">
    <location>
        <begin position="478"/>
        <end position="492"/>
    </location>
</feature>
<evidence type="ECO:0000256" key="1">
    <source>
        <dbReference type="SAM" id="MobiDB-lite"/>
    </source>
</evidence>
<comment type="caution">
    <text evidence="3">The sequence shown here is derived from an EMBL/GenBank/DDBJ whole genome shotgun (WGS) entry which is preliminary data.</text>
</comment>
<organism evidence="3 4">
    <name type="scientific">Tothia fuscella</name>
    <dbReference type="NCBI Taxonomy" id="1048955"/>
    <lineage>
        <taxon>Eukaryota</taxon>
        <taxon>Fungi</taxon>
        <taxon>Dikarya</taxon>
        <taxon>Ascomycota</taxon>
        <taxon>Pezizomycotina</taxon>
        <taxon>Dothideomycetes</taxon>
        <taxon>Pleosporomycetidae</taxon>
        <taxon>Venturiales</taxon>
        <taxon>Cylindrosympodiaceae</taxon>
        <taxon>Tothia</taxon>
    </lineage>
</organism>
<evidence type="ECO:0000313" key="4">
    <source>
        <dbReference type="Proteomes" id="UP000800235"/>
    </source>
</evidence>
<dbReference type="EMBL" id="MU007035">
    <property type="protein sequence ID" value="KAF2430981.1"/>
    <property type="molecule type" value="Genomic_DNA"/>
</dbReference>
<keyword evidence="2" id="KW-0812">Transmembrane</keyword>
<feature type="region of interest" description="Disordered" evidence="1">
    <location>
        <begin position="436"/>
        <end position="492"/>
    </location>
</feature>
<accession>A0A9P4NSN2</accession>
<proteinExistence type="predicted"/>
<name>A0A9P4NSN2_9PEZI</name>
<keyword evidence="4" id="KW-1185">Reference proteome</keyword>
<evidence type="ECO:0000256" key="2">
    <source>
        <dbReference type="SAM" id="Phobius"/>
    </source>
</evidence>
<gene>
    <name evidence="3" type="ORF">EJ08DRAFT_678789</name>
</gene>
<feature type="transmembrane region" description="Helical" evidence="2">
    <location>
        <begin position="59"/>
        <end position="79"/>
    </location>
</feature>
<feature type="transmembrane region" description="Helical" evidence="2">
    <location>
        <begin position="225"/>
        <end position="243"/>
    </location>
</feature>
<feature type="transmembrane region" description="Helical" evidence="2">
    <location>
        <begin position="517"/>
        <end position="538"/>
    </location>
</feature>
<sequence>MAPVEPETLNSNAIPLFFLAVHSGGIALLLGIITRFIYRARNTPPAIRTRENNPRHRRGIAVFSLLTLLSLGLTTYHAYSWRYASYQNWAQERIVNVPGKLWDGWYANHAVPNETLGQKFGLNGWQLGRWMNDVDLQSEMDAVSVGTPRGLWWTYQNFAGLVVWSVFVGLEGRHRNIPQHITVAFVALAQLASLSTAQNLFYILLLLTPIPLAGGATVTGTPHPVVLSLPALISFVGLAFLSTLQKTSIWTTISALGYFVVPHLLTCLAQPNSLHKDKRHDSVHKARKSYEDIFRVLTFASFGLHMVKSFQAIVDEAPPHRYLSHNYVWNMHRTEGTATRYQQAQTVFSRVIGALNDNPVISQVGWDVVLSVLSLCIWAVWHGVDVHAMLRCSGLSWSLPKVPTIKAPTIKRRASKADITEAGDTIKEIAEHISVATPARRGRGRPKKTSSTITRDPLPTTASAAASLGRSTRRSELSFDDTSEDEDYVPNQDIQDEVDEFDFDSEEGLAKESEAAALAWGLFSLGGLGAITSAVLGAESTGR</sequence>
<evidence type="ECO:0000313" key="3">
    <source>
        <dbReference type="EMBL" id="KAF2430981.1"/>
    </source>
</evidence>
<feature type="transmembrane region" description="Helical" evidence="2">
    <location>
        <begin position="16"/>
        <end position="38"/>
    </location>
</feature>
<dbReference type="OrthoDB" id="2126185at2759"/>
<feature type="transmembrane region" description="Helical" evidence="2">
    <location>
        <begin position="249"/>
        <end position="269"/>
    </location>
</feature>
<feature type="compositionally biased region" description="Polar residues" evidence="1">
    <location>
        <begin position="449"/>
        <end position="464"/>
    </location>
</feature>
<dbReference type="AlphaFoldDB" id="A0A9P4NSN2"/>
<feature type="transmembrane region" description="Helical" evidence="2">
    <location>
        <begin position="150"/>
        <end position="170"/>
    </location>
</feature>
<dbReference type="Proteomes" id="UP000800235">
    <property type="component" value="Unassembled WGS sequence"/>
</dbReference>
<feature type="transmembrane region" description="Helical" evidence="2">
    <location>
        <begin position="177"/>
        <end position="194"/>
    </location>
</feature>